<feature type="transmembrane region" description="Helical" evidence="1">
    <location>
        <begin position="251"/>
        <end position="270"/>
    </location>
</feature>
<keyword evidence="1" id="KW-0812">Transmembrane</keyword>
<accession>A0A4S4LNK3</accession>
<dbReference type="InterPro" id="IPR045340">
    <property type="entry name" value="DUF6533"/>
</dbReference>
<dbReference type="AlphaFoldDB" id="A0A4S4LNK3"/>
<keyword evidence="1" id="KW-1133">Transmembrane helix</keyword>
<feature type="transmembrane region" description="Helical" evidence="1">
    <location>
        <begin position="155"/>
        <end position="184"/>
    </location>
</feature>
<evidence type="ECO:0000313" key="3">
    <source>
        <dbReference type="EMBL" id="THH13779.1"/>
    </source>
</evidence>
<organism evidence="3 4">
    <name type="scientific">Bondarzewia mesenterica</name>
    <dbReference type="NCBI Taxonomy" id="1095465"/>
    <lineage>
        <taxon>Eukaryota</taxon>
        <taxon>Fungi</taxon>
        <taxon>Dikarya</taxon>
        <taxon>Basidiomycota</taxon>
        <taxon>Agaricomycotina</taxon>
        <taxon>Agaricomycetes</taxon>
        <taxon>Russulales</taxon>
        <taxon>Bondarzewiaceae</taxon>
        <taxon>Bondarzewia</taxon>
    </lineage>
</organism>
<dbReference type="EMBL" id="SGPL01000326">
    <property type="protein sequence ID" value="THH13779.1"/>
    <property type="molecule type" value="Genomic_DNA"/>
</dbReference>
<feature type="transmembrane region" description="Helical" evidence="1">
    <location>
        <begin position="121"/>
        <end position="143"/>
    </location>
</feature>
<sequence>MRTPELLMVRISAGGAASSTCDDGVDTNDAEPPAMDPAELEEIIASLKRLNTDQFVNICAFTIFVYDYILTFESEVKYIWKSKWSWAKIAFFATRYPAFVEGVIVIDLQFSLNSSAERCKILFFVTGWMFMFGVVAAEAIIMLRTWAIWHRDKRVGLILLILFVTTFAPACFFVNEFLISLHFIPIKVLDPLTDGRGCFITQSSKIVATAYAYLIGFDTVVVALTLLKAHELKYFFLPHSKLLQTLYRDGTLYYITLLACSVISIVILLAVNVEFVILLVTLQRVLYAILSSRILLHLRQVGEPSEITGASTYEPVIPLRERKPNTNTGRDLHTASVHIDF</sequence>
<evidence type="ECO:0000313" key="4">
    <source>
        <dbReference type="Proteomes" id="UP000310158"/>
    </source>
</evidence>
<evidence type="ECO:0000256" key="1">
    <source>
        <dbReference type="SAM" id="Phobius"/>
    </source>
</evidence>
<dbReference type="OrthoDB" id="2958007at2759"/>
<evidence type="ECO:0000259" key="2">
    <source>
        <dbReference type="Pfam" id="PF20151"/>
    </source>
</evidence>
<keyword evidence="4" id="KW-1185">Reference proteome</keyword>
<reference evidence="3 4" key="1">
    <citation type="submission" date="2019-02" db="EMBL/GenBank/DDBJ databases">
        <title>Genome sequencing of the rare red list fungi Bondarzewia mesenterica.</title>
        <authorList>
            <person name="Buettner E."/>
            <person name="Kellner H."/>
        </authorList>
    </citation>
    <scope>NUCLEOTIDE SEQUENCE [LARGE SCALE GENOMIC DNA]</scope>
    <source>
        <strain evidence="3 4">DSM 108281</strain>
    </source>
</reference>
<name>A0A4S4LNK3_9AGAM</name>
<protein>
    <recommendedName>
        <fullName evidence="2">DUF6533 domain-containing protein</fullName>
    </recommendedName>
</protein>
<dbReference type="Pfam" id="PF20151">
    <property type="entry name" value="DUF6533"/>
    <property type="match status" value="1"/>
</dbReference>
<keyword evidence="1" id="KW-0472">Membrane</keyword>
<comment type="caution">
    <text evidence="3">The sequence shown here is derived from an EMBL/GenBank/DDBJ whole genome shotgun (WGS) entry which is preliminary data.</text>
</comment>
<feature type="domain" description="DUF6533" evidence="2">
    <location>
        <begin position="56"/>
        <end position="99"/>
    </location>
</feature>
<gene>
    <name evidence="3" type="ORF">EW146_g6477</name>
</gene>
<dbReference type="Proteomes" id="UP000310158">
    <property type="component" value="Unassembled WGS sequence"/>
</dbReference>
<feature type="transmembrane region" description="Helical" evidence="1">
    <location>
        <begin position="210"/>
        <end position="230"/>
    </location>
</feature>
<proteinExistence type="predicted"/>